<reference evidence="2 3" key="1">
    <citation type="submission" date="2017-11" db="EMBL/GenBank/DDBJ databases">
        <title>Genomic Encyclopedia of Archaeal and Bacterial Type Strains, Phase II (KMG-II): From Individual Species to Whole Genera.</title>
        <authorList>
            <person name="Goeker M."/>
        </authorList>
    </citation>
    <scope>NUCLEOTIDE SEQUENCE [LARGE SCALE GENOMIC DNA]</scope>
    <source>
        <strain evidence="2 3">DSM 27763</strain>
    </source>
</reference>
<evidence type="ECO:0000313" key="3">
    <source>
        <dbReference type="Proteomes" id="UP000230842"/>
    </source>
</evidence>
<dbReference type="RefSeq" id="WP_211288055.1">
    <property type="nucleotide sequence ID" value="NZ_PGEZ01000001.1"/>
</dbReference>
<sequence length="317" mass="35604">MDPPRDLLAQQHGVVARRQLLDLGYCDDDIRRWRRRRDLVELHPGVYVDHTGEPTWIQRAWGAVLCAWPAALCAASALRAYERRALYEVDRSVIQIATDRDRNVVTPAGAAVERRTGFTARVRWNYAPPRMLFEEAVLDVAIGARDEVGAVAALASACGSRRTTANRLRAAINARGRVKGRRFLQAVLRDIADGTHSVIEHGYRHRIERPHGLPSGRGQRRAVREPYRIAYRDVDLDEVVIELDGRHHGEAEQRDDDLERDLDVLVAGRPTVRLGWGQVFRRPCGTAAKVGEVLRQHGWSGEPHPCRSPDCAVRAGP</sequence>
<dbReference type="Proteomes" id="UP000230842">
    <property type="component" value="Unassembled WGS sequence"/>
</dbReference>
<dbReference type="AlphaFoldDB" id="A0A2M9BJU0"/>
<accession>A0A2M9BJU0</accession>
<organism evidence="2 3">
    <name type="scientific">Mumia flava</name>
    <dbReference type="NCBI Taxonomy" id="1348852"/>
    <lineage>
        <taxon>Bacteria</taxon>
        <taxon>Bacillati</taxon>
        <taxon>Actinomycetota</taxon>
        <taxon>Actinomycetes</taxon>
        <taxon>Propionibacteriales</taxon>
        <taxon>Nocardioidaceae</taxon>
        <taxon>Mumia</taxon>
    </lineage>
</organism>
<dbReference type="EMBL" id="PGEZ01000001">
    <property type="protein sequence ID" value="PJJ58215.1"/>
    <property type="molecule type" value="Genomic_DNA"/>
</dbReference>
<evidence type="ECO:0000256" key="1">
    <source>
        <dbReference type="SAM" id="MobiDB-lite"/>
    </source>
</evidence>
<comment type="caution">
    <text evidence="2">The sequence shown here is derived from an EMBL/GenBank/DDBJ whole genome shotgun (WGS) entry which is preliminary data.</text>
</comment>
<name>A0A2M9BJU0_9ACTN</name>
<evidence type="ECO:0000313" key="2">
    <source>
        <dbReference type="EMBL" id="PJJ58215.1"/>
    </source>
</evidence>
<proteinExistence type="predicted"/>
<feature type="region of interest" description="Disordered" evidence="1">
    <location>
        <begin position="297"/>
        <end position="317"/>
    </location>
</feature>
<protein>
    <submittedName>
        <fullName evidence="2">Putative AbiEi antitoxin of type IV toxin-antitoxin system</fullName>
    </submittedName>
</protein>
<keyword evidence="3" id="KW-1185">Reference proteome</keyword>
<gene>
    <name evidence="2" type="ORF">CLV56_2461</name>
</gene>